<dbReference type="EMBL" id="CP012959">
    <property type="protein sequence ID" value="AMQ93496.1"/>
    <property type="molecule type" value="Genomic_DNA"/>
</dbReference>
<name>A0A5D0ENY3_AGGAC</name>
<evidence type="ECO:0000256" key="2">
    <source>
        <dbReference type="SAM" id="SignalP"/>
    </source>
</evidence>
<dbReference type="KEGG" id="aact:ACT75_02660"/>
<dbReference type="EMBL" id="PCGW01000001">
    <property type="protein sequence ID" value="PHO21637.1"/>
    <property type="molecule type" value="Genomic_DNA"/>
</dbReference>
<dbReference type="Proteomes" id="UP000323012">
    <property type="component" value="Unassembled WGS sequence"/>
</dbReference>
<proteinExistence type="predicted"/>
<feature type="signal peptide" evidence="2">
    <location>
        <begin position="1"/>
        <end position="22"/>
    </location>
</feature>
<gene>
    <name evidence="3" type="ORF">ACT75_02660</name>
    <name evidence="4" type="ORF">CQR80_00640</name>
    <name evidence="5" type="ORF">FXB79_01450</name>
</gene>
<feature type="region of interest" description="Disordered" evidence="1">
    <location>
        <begin position="660"/>
        <end position="706"/>
    </location>
</feature>
<protein>
    <submittedName>
        <fullName evidence="5">DUF945 domain-containing protein</fullName>
    </submittedName>
</protein>
<dbReference type="Proteomes" id="UP000072236">
    <property type="component" value="Chromosome"/>
</dbReference>
<dbReference type="AlphaFoldDB" id="A0A5D0ENY3"/>
<evidence type="ECO:0000313" key="7">
    <source>
        <dbReference type="Proteomes" id="UP000226080"/>
    </source>
</evidence>
<dbReference type="EMBL" id="VSED01000002">
    <property type="protein sequence ID" value="TYA39893.1"/>
    <property type="molecule type" value="Genomic_DNA"/>
</dbReference>
<accession>A0A5D0ENY3</accession>
<evidence type="ECO:0000313" key="8">
    <source>
        <dbReference type="Proteomes" id="UP000323012"/>
    </source>
</evidence>
<reference evidence="3 6" key="1">
    <citation type="submission" date="2015-10" db="EMBL/GenBank/DDBJ databases">
        <title>Tn-seq of a polymicrobial infection.</title>
        <authorList>
            <person name="Stacy A."/>
            <person name="Rumbaugh K.P."/>
            <person name="Whiteley M."/>
        </authorList>
    </citation>
    <scope>NUCLEOTIDE SEQUENCE [LARGE SCALE GENOMIC DNA]</scope>
    <source>
        <strain evidence="3 6">624</strain>
    </source>
</reference>
<evidence type="ECO:0000313" key="5">
    <source>
        <dbReference type="EMBL" id="TYA39893.1"/>
    </source>
</evidence>
<evidence type="ECO:0000313" key="4">
    <source>
        <dbReference type="EMBL" id="PHO21637.1"/>
    </source>
</evidence>
<reference evidence="4 7" key="2">
    <citation type="submission" date="2017-10" db="EMBL/GenBank/DDBJ databases">
        <title>Draft genome sequences of Aggregatibacter actinomycetemcomitans strains 310a and 310b.</title>
        <authorList>
            <person name="May A.C."/>
            <person name="Ohta H."/>
            <person name="Maeda H."/>
            <person name="Kokeguchi S."/>
            <person name="Cugini C."/>
        </authorList>
    </citation>
    <scope>NUCLEOTIDE SEQUENCE [LARGE SCALE GENOMIC DNA]</scope>
    <source>
        <strain evidence="4 7">310b</strain>
    </source>
</reference>
<keyword evidence="2" id="KW-0732">Signal</keyword>
<feature type="chain" id="PRO_5044619496" evidence="2">
    <location>
        <begin position="23"/>
        <end position="706"/>
    </location>
</feature>
<evidence type="ECO:0000313" key="6">
    <source>
        <dbReference type="Proteomes" id="UP000072236"/>
    </source>
</evidence>
<feature type="compositionally biased region" description="Acidic residues" evidence="1">
    <location>
        <begin position="665"/>
        <end position="676"/>
    </location>
</feature>
<organism evidence="5 8">
    <name type="scientific">Aggregatibacter actinomycetemcomitans</name>
    <name type="common">Actinobacillus actinomycetemcomitans</name>
    <name type="synonym">Haemophilus actinomycetemcomitans</name>
    <dbReference type="NCBI Taxonomy" id="714"/>
    <lineage>
        <taxon>Bacteria</taxon>
        <taxon>Pseudomonadati</taxon>
        <taxon>Pseudomonadota</taxon>
        <taxon>Gammaproteobacteria</taxon>
        <taxon>Pasteurellales</taxon>
        <taxon>Pasteurellaceae</taxon>
        <taxon>Aggregatibacter</taxon>
    </lineage>
</organism>
<evidence type="ECO:0000313" key="3">
    <source>
        <dbReference type="EMBL" id="AMQ93496.1"/>
    </source>
</evidence>
<dbReference type="Proteomes" id="UP000226080">
    <property type="component" value="Unassembled WGS sequence"/>
</dbReference>
<feature type="compositionally biased region" description="Polar residues" evidence="1">
    <location>
        <begin position="696"/>
        <end position="706"/>
    </location>
</feature>
<sequence length="706" mass="79682">MSKKRKVTLTLAAIIVAIGSGAQIYTNQQVDQVLQKFPYSLDNQLRLNVTETNNNFFSRHLTFSLENSDGKTTDVISAKLTALPFFITAESKLSDQLVHQLNKNLNITIDKNTINSKFSPMGDYLQSYVLTGFRDFTNKSQNLAVTLNFNAENKDVNIKTDLSGFNYDKNSKLEQINGQFHFVPVGDNQYDISSIELNVKNAELNLMDGENTKIQLKSAKYQFDIKKNEEAQQRDLTTKFSSDILRVANKERTTEESQTTINGLSLNLTQQGVKSAVDFADEFKKLTNDNQGIKNAVNFLIAVLTQNEELKGSLTVKSVEAPKNQKPYFNLNDTTFSLKMDNRHLDNADINLQLNVGSVKQTPEDQNKQWQAKGAKIIYHLENYNLENELAFIPFYLDSFTVKTPPKEDNKALLKLKEKWAKESDGNSNAEIALQSFNYGNVVSENLSVKSQSMEENHQYRGASTLSMQKLALPEAQIQIEDLAVSLPLTVNNYPKLAEAQFCSGLAAPLCSAYFTSETTEKYIENQWKGLDLSIDNSTITLNLNTYPATKAYPLKLDINGAIKSQQDNQTPLDTLDQNLRGSLNIALNKGLIDDTNEQSLKIKNDSPFWQQLQMEIKPEDTLSPLFLEDKDNYVIKLEKAEKGTFINGKTEEEIRQEILKQTEQTEEVEPQEEAEEVKPQVEVPPQSEGEKQEAVQPNQIEKPNN</sequence>
<dbReference type="OrthoDB" id="5667198at2"/>
<evidence type="ECO:0000256" key="1">
    <source>
        <dbReference type="SAM" id="MobiDB-lite"/>
    </source>
</evidence>
<keyword evidence="7" id="KW-1185">Reference proteome</keyword>
<dbReference type="RefSeq" id="WP_005541079.1">
    <property type="nucleotide sequence ID" value="NZ_CP012959.1"/>
</dbReference>
<reference evidence="5 8" key="3">
    <citation type="submission" date="2019-08" db="EMBL/GenBank/DDBJ databases">
        <title>Whole genome sequencing of Aggregatibacter actinomycetemcomitans cultured from blood stream infections in Denmark reveals a novel phylogenetic lineage expressing serotype a membrane O polysaccharide.</title>
        <authorList>
            <person name="Nedergaard S."/>
            <person name="Kobel C.M."/>
            <person name="Nielsen M.B."/>
            <person name="Moeller R.T."/>
            <person name="Jensen A.B."/>
            <person name="Noerskov-Lauritsen N."/>
        </authorList>
    </citation>
    <scope>NUCLEOTIDE SEQUENCE [LARGE SCALE GENOMIC DNA]</scope>
    <source>
        <strain evidence="5 8">PN_563</strain>
    </source>
</reference>